<feature type="domain" description="Retrovirus-related Pol polyprotein from transposon TNT 1-94-like beta-barrel" evidence="5">
    <location>
        <begin position="572"/>
        <end position="648"/>
    </location>
</feature>
<keyword evidence="7" id="KW-1185">Reference proteome</keyword>
<evidence type="ECO:0000256" key="2">
    <source>
        <dbReference type="SAM" id="MobiDB-lite"/>
    </source>
</evidence>
<dbReference type="EMBL" id="BMAC01000343">
    <property type="protein sequence ID" value="GFP94262.1"/>
    <property type="molecule type" value="Genomic_DNA"/>
</dbReference>
<organism evidence="6 7">
    <name type="scientific">Phtheirospermum japonicum</name>
    <dbReference type="NCBI Taxonomy" id="374723"/>
    <lineage>
        <taxon>Eukaryota</taxon>
        <taxon>Viridiplantae</taxon>
        <taxon>Streptophyta</taxon>
        <taxon>Embryophyta</taxon>
        <taxon>Tracheophyta</taxon>
        <taxon>Spermatophyta</taxon>
        <taxon>Magnoliopsida</taxon>
        <taxon>eudicotyledons</taxon>
        <taxon>Gunneridae</taxon>
        <taxon>Pentapetalae</taxon>
        <taxon>asterids</taxon>
        <taxon>lamiids</taxon>
        <taxon>Lamiales</taxon>
        <taxon>Orobanchaceae</taxon>
        <taxon>Orobanchaceae incertae sedis</taxon>
        <taxon>Phtheirospermum</taxon>
    </lineage>
</organism>
<dbReference type="OrthoDB" id="418237at2759"/>
<dbReference type="InterPro" id="IPR024561">
    <property type="entry name" value="Pullul_strch_C"/>
</dbReference>
<proteinExistence type="predicted"/>
<feature type="region of interest" description="Disordered" evidence="2">
    <location>
        <begin position="762"/>
        <end position="827"/>
    </location>
</feature>
<dbReference type="Pfam" id="PF13976">
    <property type="entry name" value="gag_pre-integrs"/>
    <property type="match status" value="1"/>
</dbReference>
<feature type="domain" description="Alpha-1,6-glucosidases pullulanase-type C-terminal" evidence="3">
    <location>
        <begin position="26"/>
        <end position="115"/>
    </location>
</feature>
<dbReference type="InterPro" id="IPR025724">
    <property type="entry name" value="GAG-pre-integrase_dom"/>
</dbReference>
<gene>
    <name evidence="6" type="ORF">PHJA_001570700</name>
</gene>
<feature type="compositionally biased region" description="Acidic residues" evidence="2">
    <location>
        <begin position="789"/>
        <end position="798"/>
    </location>
</feature>
<comment type="caution">
    <text evidence="6">The sequence shown here is derived from an EMBL/GenBank/DDBJ whole genome shotgun (WGS) entry which is preliminary data.</text>
</comment>
<dbReference type="GO" id="GO:0006508">
    <property type="term" value="P:proteolysis"/>
    <property type="evidence" value="ECO:0007669"/>
    <property type="project" value="UniProtKB-KW"/>
</dbReference>
<evidence type="ECO:0000259" key="3">
    <source>
        <dbReference type="Pfam" id="PF11852"/>
    </source>
</evidence>
<reference evidence="6" key="1">
    <citation type="submission" date="2020-07" db="EMBL/GenBank/DDBJ databases">
        <title>Ethylene signaling mediates host invasion by parasitic plants.</title>
        <authorList>
            <person name="Yoshida S."/>
        </authorList>
    </citation>
    <scope>NUCLEOTIDE SEQUENCE</scope>
    <source>
        <strain evidence="6">Okayama</strain>
    </source>
</reference>
<protein>
    <submittedName>
        <fullName evidence="6">Pullulanase 1 chloroplastic</fullName>
    </submittedName>
</protein>
<evidence type="ECO:0000313" key="7">
    <source>
        <dbReference type="Proteomes" id="UP000653305"/>
    </source>
</evidence>
<evidence type="ECO:0000259" key="4">
    <source>
        <dbReference type="Pfam" id="PF13976"/>
    </source>
</evidence>
<accession>A0A830C7V4</accession>
<sequence length="827" mass="94313">MSFYLMDLEISFERIDIVWVDLPILQERVRFHNTGPSSVPGVIVMGIEDGEGFSGLSQLDPIYSYIVVIINVCPTDITYTSPSLKEKDLQLHPIQVSSTDHIVKNSMYDSSSGSFRDAMDAQGNSRPPILNGENYSLWKQRMREEEWTVDELALSNWNSKTINTLCGYVDSYYYKVIKKYESAKDPCDELQRVCEGIHSVEKSRLRMLTATFELMRMDYAMRLSDIANECEELGEVIEEAKETNDLEFDALLGTLKTFEMEHLGSNSKDKNVALTSDVNSDDDEDIDWREILEKIETTKLGEEEVSLISQRFNKHLKRKNNIGGSYSKFKPETPTPKSSGRTFAKFQSSSLESKIYSFPKPLNEVQGHECKEVEETSDRYEKLRIEYEELFANCGNQLLRVKAFTIKVNKLTDKKDDQYMEYWRPPDGYWPPALLWSRLQETLSNFNKGKAKLDEILDLSVPDSSKHVIVYKSDQQIPESSQILTIKRHRRRRRQYVCHHCGERGHIRPFCWKIVGKQSLFKRSKLTAESRDDFRFLNTKTYARVKQVWVKKNEIKCNMIYLSLKSYVPVTWYFDSGCSKHMIGSEDLLSNTVKFQGGKVKYGGGANGQIIGQGTLHVPGIAKLENVLLVEGLTANLISISQLSDGGFSVKFTHEKCERTSDNCFQIHGDVFYKLSQLSDAEVWHQKLGYVNYKMLERLTKKEAMNGLHKLNTKIIQVCEACQKGKQVRVSHQNVQSLTTSNCFELIHMDLMGPLEVKSIGGVETEDAGGDGTGDMTPNLTPTQAAPESDSDLDEEDPAGQIDLHQRNIPLRIRRNHPTGQIIGDLD</sequence>
<evidence type="ECO:0000256" key="1">
    <source>
        <dbReference type="ARBA" id="ARBA00022670"/>
    </source>
</evidence>
<keyword evidence="1" id="KW-0645">Protease</keyword>
<evidence type="ECO:0000259" key="5">
    <source>
        <dbReference type="Pfam" id="PF22936"/>
    </source>
</evidence>
<dbReference type="SUPFAM" id="SSF51011">
    <property type="entry name" value="Glycosyl hydrolase domain"/>
    <property type="match status" value="1"/>
</dbReference>
<dbReference type="Gene3D" id="2.60.40.1180">
    <property type="entry name" value="Golgi alpha-mannosidase II"/>
    <property type="match status" value="1"/>
</dbReference>
<dbReference type="InterPro" id="IPR039537">
    <property type="entry name" value="Retrotran_Ty1/copia-like"/>
</dbReference>
<dbReference type="GO" id="GO:0008233">
    <property type="term" value="F:peptidase activity"/>
    <property type="evidence" value="ECO:0007669"/>
    <property type="project" value="UniProtKB-KW"/>
</dbReference>
<dbReference type="Pfam" id="PF11852">
    <property type="entry name" value="Pullul_strch_C"/>
    <property type="match status" value="1"/>
</dbReference>
<keyword evidence="1" id="KW-0378">Hydrolase</keyword>
<evidence type="ECO:0000313" key="6">
    <source>
        <dbReference type="EMBL" id="GFP94262.1"/>
    </source>
</evidence>
<feature type="domain" description="GAG-pre-integrase" evidence="4">
    <location>
        <begin position="677"/>
        <end position="727"/>
    </location>
</feature>
<dbReference type="InterPro" id="IPR013780">
    <property type="entry name" value="Glyco_hydro_b"/>
</dbReference>
<dbReference type="PANTHER" id="PTHR42648">
    <property type="entry name" value="TRANSPOSASE, PUTATIVE-RELATED"/>
    <property type="match status" value="1"/>
</dbReference>
<name>A0A830C7V4_9LAMI</name>
<dbReference type="Proteomes" id="UP000653305">
    <property type="component" value="Unassembled WGS sequence"/>
</dbReference>
<dbReference type="PANTHER" id="PTHR42648:SF21">
    <property type="entry name" value="CYSTEINE-RICH RLK (RECEPTOR-LIKE PROTEIN KINASE) 8"/>
    <property type="match status" value="1"/>
</dbReference>
<dbReference type="Pfam" id="PF22936">
    <property type="entry name" value="Pol_BBD"/>
    <property type="match status" value="1"/>
</dbReference>
<dbReference type="AlphaFoldDB" id="A0A830C7V4"/>
<dbReference type="InterPro" id="IPR054722">
    <property type="entry name" value="PolX-like_BBD"/>
</dbReference>